<protein>
    <submittedName>
        <fullName evidence="1">Uncharacterized protein</fullName>
    </submittedName>
</protein>
<proteinExistence type="predicted"/>
<accession>A1USW6</accession>
<reference evidence="1 2" key="1">
    <citation type="submission" date="2006-12" db="EMBL/GenBank/DDBJ databases">
        <authorList>
            <person name="Hendrix L."/>
            <person name="Mohamoud Y."/>
            <person name="Radune D."/>
            <person name="Shvartsbeyn A."/>
            <person name="Daugherty S."/>
            <person name="Dodson R."/>
            <person name="Durkin A.S."/>
            <person name="Harkins D."/>
            <person name="Huot H."/>
            <person name="Kothari S.P."/>
            <person name="Madupu R."/>
            <person name="Li J."/>
            <person name="Nelson W.C."/>
            <person name="Shrivastava S."/>
            <person name="Giglio M.G."/>
            <person name="Haft D."/>
            <person name="Selengut J."/>
            <person name="Fraser-Ligget C."/>
            <person name="Seshadri R."/>
        </authorList>
    </citation>
    <scope>NUCLEOTIDE SEQUENCE [LARGE SCALE GENOMIC DNA]</scope>
    <source>
        <strain evidence="2">ATCC 35685 / NCTC 12138 / KC583</strain>
    </source>
</reference>
<organism evidence="1 2">
    <name type="scientific">Bartonella bacilliformis (strain ATCC 35685 / KC583 / Herrer 020/F12,63)</name>
    <dbReference type="NCBI Taxonomy" id="360095"/>
    <lineage>
        <taxon>Bacteria</taxon>
        <taxon>Pseudomonadati</taxon>
        <taxon>Pseudomonadota</taxon>
        <taxon>Alphaproteobacteria</taxon>
        <taxon>Hyphomicrobiales</taxon>
        <taxon>Bartonellaceae</taxon>
        <taxon>Bartonella</taxon>
    </lineage>
</organism>
<dbReference type="EMBL" id="CP000524">
    <property type="protein sequence ID" value="ABM45092.1"/>
    <property type="molecule type" value="Genomic_DNA"/>
</dbReference>
<sequence length="40" mass="4677">MAFNLKVSDNEIEIGHEECYLDLFGKRVNFALHSTFRGQF</sequence>
<dbReference type="Proteomes" id="UP000000643">
    <property type="component" value="Chromosome"/>
</dbReference>
<gene>
    <name evidence="1" type="ordered locus">BARBAKC583_0775</name>
</gene>
<dbReference type="AlphaFoldDB" id="A1USW6"/>
<dbReference type="HOGENOM" id="CLU_3285497_0_0_5"/>
<name>A1USW6_BARBK</name>
<evidence type="ECO:0000313" key="2">
    <source>
        <dbReference type="Proteomes" id="UP000000643"/>
    </source>
</evidence>
<dbReference type="KEGG" id="bbk:BARBAKC583_0775"/>
<evidence type="ECO:0000313" key="1">
    <source>
        <dbReference type="EMBL" id="ABM45092.1"/>
    </source>
</evidence>